<organism evidence="1 2">
    <name type="scientific">Parasphingorhabdus halotolerans</name>
    <dbReference type="NCBI Taxonomy" id="2725558"/>
    <lineage>
        <taxon>Bacteria</taxon>
        <taxon>Pseudomonadati</taxon>
        <taxon>Pseudomonadota</taxon>
        <taxon>Alphaproteobacteria</taxon>
        <taxon>Sphingomonadales</taxon>
        <taxon>Sphingomonadaceae</taxon>
        <taxon>Parasphingorhabdus</taxon>
    </lineage>
</organism>
<name>A0A6H2DN07_9SPHN</name>
<protein>
    <submittedName>
        <fullName evidence="1">Uncharacterized protein</fullName>
    </submittedName>
</protein>
<reference evidence="1 2" key="1">
    <citation type="submission" date="2020-04" db="EMBL/GenBank/DDBJ databases">
        <title>Genome sequence for Sphingorhabdus sp. strain M1.</title>
        <authorList>
            <person name="Park S.-J."/>
        </authorList>
    </citation>
    <scope>NUCLEOTIDE SEQUENCE [LARGE SCALE GENOMIC DNA]</scope>
    <source>
        <strain evidence="1 2">JK6</strain>
    </source>
</reference>
<proteinExistence type="predicted"/>
<accession>A0A6H2DN07</accession>
<dbReference type="Proteomes" id="UP000501600">
    <property type="component" value="Chromosome"/>
</dbReference>
<evidence type="ECO:0000313" key="2">
    <source>
        <dbReference type="Proteomes" id="UP000501600"/>
    </source>
</evidence>
<evidence type="ECO:0000313" key="1">
    <source>
        <dbReference type="EMBL" id="QJB69517.1"/>
    </source>
</evidence>
<dbReference type="RefSeq" id="WP_168819604.1">
    <property type="nucleotide sequence ID" value="NZ_CP051217.1"/>
</dbReference>
<dbReference type="EMBL" id="CP051217">
    <property type="protein sequence ID" value="QJB69517.1"/>
    <property type="molecule type" value="Genomic_DNA"/>
</dbReference>
<gene>
    <name evidence="1" type="ORF">HF685_09675</name>
</gene>
<sequence length="178" mass="19497">MAISAQGLYAVSRIDGGIGKLRDYVASLPQTVRTKLDYIRALQFNLGNRSEQNQENSVRSKKSLGHYRGNFTGARRQIAAKATTCLCFSILLSCRNFRADHKTIAIWTQICEGCGRDRILVGIKGKERQSGIQEDAAGGAVLTVADCAQSDDATPIMQNHRGIIGAITFNLFEIAIDY</sequence>
<dbReference type="AlphaFoldDB" id="A0A6H2DN07"/>
<keyword evidence="2" id="KW-1185">Reference proteome</keyword>
<dbReference type="KEGG" id="phao:HF685_09675"/>